<dbReference type="InterPro" id="IPR000218">
    <property type="entry name" value="Ribosomal_uL14"/>
</dbReference>
<sequence length="160" mass="17397">MRADFKEQTLVGCSLGIKNFSQLIAASVYVVKQKGIVVMIQMQSNLDIADNSGARRVMCIKVLGGSKRKYASVGDIIVVSIKDAIPRGKVKKGDVAKAVVVRTAANIRRADGSVIRFDRNAAVLINNNKEPIGTRIFGPVPRELRAKNHMKIISLAPEVL</sequence>
<keyword evidence="4" id="KW-0687">Ribonucleoprotein</keyword>
<keyword evidence="1" id="KW-0699">rRNA-binding</keyword>
<dbReference type="PANTHER" id="PTHR11761">
    <property type="entry name" value="50S/60S RIBOSOMAL PROTEIN L14/L23"/>
    <property type="match status" value="1"/>
</dbReference>
<dbReference type="InterPro" id="IPR019972">
    <property type="entry name" value="Ribosomal_uL14_CS"/>
</dbReference>
<dbReference type="NCBIfam" id="TIGR01067">
    <property type="entry name" value="rplN_bact"/>
    <property type="match status" value="1"/>
</dbReference>
<dbReference type="PANTHER" id="PTHR11761:SF3">
    <property type="entry name" value="LARGE RIBOSOMAL SUBUNIT PROTEIN UL14M"/>
    <property type="match status" value="1"/>
</dbReference>
<dbReference type="HAMAP" id="MF_01367">
    <property type="entry name" value="Ribosomal_uL14"/>
    <property type="match status" value="1"/>
</dbReference>
<dbReference type="AlphaFoldDB" id="A0A3B0UEL4"/>
<dbReference type="GO" id="GO:0003735">
    <property type="term" value="F:structural constituent of ribosome"/>
    <property type="evidence" value="ECO:0007669"/>
    <property type="project" value="InterPro"/>
</dbReference>
<dbReference type="SMART" id="SM01374">
    <property type="entry name" value="Ribosomal_L14"/>
    <property type="match status" value="1"/>
</dbReference>
<name>A0A3B0UEL4_9ZZZZ</name>
<dbReference type="InterPro" id="IPR005745">
    <property type="entry name" value="Ribosomal_uL14_bac-type"/>
</dbReference>
<accession>A0A3B0UEL4</accession>
<proteinExistence type="inferred from homology"/>
<keyword evidence="2" id="KW-0694">RNA-binding</keyword>
<dbReference type="PROSITE" id="PS00049">
    <property type="entry name" value="RIBOSOMAL_L14"/>
    <property type="match status" value="1"/>
</dbReference>
<dbReference type="Gene3D" id="2.40.150.20">
    <property type="entry name" value="Ribosomal protein L14"/>
    <property type="match status" value="1"/>
</dbReference>
<evidence type="ECO:0000313" key="5">
    <source>
        <dbReference type="EMBL" id="VAW23727.1"/>
    </source>
</evidence>
<evidence type="ECO:0000256" key="1">
    <source>
        <dbReference type="ARBA" id="ARBA00022730"/>
    </source>
</evidence>
<dbReference type="GO" id="GO:0022625">
    <property type="term" value="C:cytosolic large ribosomal subunit"/>
    <property type="evidence" value="ECO:0007669"/>
    <property type="project" value="TreeGrafter"/>
</dbReference>
<dbReference type="FunFam" id="2.40.150.20:FF:000001">
    <property type="entry name" value="50S ribosomal protein L14"/>
    <property type="match status" value="1"/>
</dbReference>
<dbReference type="SUPFAM" id="SSF50193">
    <property type="entry name" value="Ribosomal protein L14"/>
    <property type="match status" value="1"/>
</dbReference>
<dbReference type="InterPro" id="IPR036853">
    <property type="entry name" value="Ribosomal_uL14_sf"/>
</dbReference>
<protein>
    <submittedName>
        <fullName evidence="5">LSU ribosomal protein L14p (L23e)</fullName>
    </submittedName>
</protein>
<reference evidence="5" key="1">
    <citation type="submission" date="2018-06" db="EMBL/GenBank/DDBJ databases">
        <authorList>
            <person name="Zhirakovskaya E."/>
        </authorList>
    </citation>
    <scope>NUCLEOTIDE SEQUENCE</scope>
</reference>
<evidence type="ECO:0000256" key="4">
    <source>
        <dbReference type="ARBA" id="ARBA00023274"/>
    </source>
</evidence>
<dbReference type="GO" id="GO:0070180">
    <property type="term" value="F:large ribosomal subunit rRNA binding"/>
    <property type="evidence" value="ECO:0007669"/>
    <property type="project" value="TreeGrafter"/>
</dbReference>
<evidence type="ECO:0000256" key="3">
    <source>
        <dbReference type="ARBA" id="ARBA00022980"/>
    </source>
</evidence>
<dbReference type="EMBL" id="UOEO01000244">
    <property type="protein sequence ID" value="VAW23727.1"/>
    <property type="molecule type" value="Genomic_DNA"/>
</dbReference>
<organism evidence="5">
    <name type="scientific">hydrothermal vent metagenome</name>
    <dbReference type="NCBI Taxonomy" id="652676"/>
    <lineage>
        <taxon>unclassified sequences</taxon>
        <taxon>metagenomes</taxon>
        <taxon>ecological metagenomes</taxon>
    </lineage>
</organism>
<dbReference type="GO" id="GO:0006412">
    <property type="term" value="P:translation"/>
    <property type="evidence" value="ECO:0007669"/>
    <property type="project" value="InterPro"/>
</dbReference>
<evidence type="ECO:0000256" key="2">
    <source>
        <dbReference type="ARBA" id="ARBA00022884"/>
    </source>
</evidence>
<dbReference type="CDD" id="cd00337">
    <property type="entry name" value="Ribosomal_uL14"/>
    <property type="match status" value="1"/>
</dbReference>
<dbReference type="Pfam" id="PF00238">
    <property type="entry name" value="Ribosomal_L14"/>
    <property type="match status" value="1"/>
</dbReference>
<gene>
    <name evidence="5" type="ORF">MNBD_ALPHA12-66</name>
</gene>
<keyword evidence="3 5" id="KW-0689">Ribosomal protein</keyword>